<protein>
    <submittedName>
        <fullName evidence="1">Uncharacterized protein</fullName>
    </submittedName>
</protein>
<evidence type="ECO:0000313" key="1">
    <source>
        <dbReference type="EMBL" id="JAH69361.1"/>
    </source>
</evidence>
<organism evidence="1">
    <name type="scientific">Anguilla anguilla</name>
    <name type="common">European freshwater eel</name>
    <name type="synonym">Muraena anguilla</name>
    <dbReference type="NCBI Taxonomy" id="7936"/>
    <lineage>
        <taxon>Eukaryota</taxon>
        <taxon>Metazoa</taxon>
        <taxon>Chordata</taxon>
        <taxon>Craniata</taxon>
        <taxon>Vertebrata</taxon>
        <taxon>Euteleostomi</taxon>
        <taxon>Actinopterygii</taxon>
        <taxon>Neopterygii</taxon>
        <taxon>Teleostei</taxon>
        <taxon>Anguilliformes</taxon>
        <taxon>Anguillidae</taxon>
        <taxon>Anguilla</taxon>
    </lineage>
</organism>
<sequence>MVNNNEAWTSLGPYLRSEPWLIVNYR</sequence>
<dbReference type="AlphaFoldDB" id="A0A0E9UUE1"/>
<dbReference type="EMBL" id="GBXM01039216">
    <property type="protein sequence ID" value="JAH69361.1"/>
    <property type="molecule type" value="Transcribed_RNA"/>
</dbReference>
<reference evidence="1" key="2">
    <citation type="journal article" date="2015" name="Fish Shellfish Immunol.">
        <title>Early steps in the European eel (Anguilla anguilla)-Vibrio vulnificus interaction in the gills: Role of the RtxA13 toxin.</title>
        <authorList>
            <person name="Callol A."/>
            <person name="Pajuelo D."/>
            <person name="Ebbesson L."/>
            <person name="Teles M."/>
            <person name="MacKenzie S."/>
            <person name="Amaro C."/>
        </authorList>
    </citation>
    <scope>NUCLEOTIDE SEQUENCE</scope>
</reference>
<accession>A0A0E9UUE1</accession>
<name>A0A0E9UUE1_ANGAN</name>
<reference evidence="1" key="1">
    <citation type="submission" date="2014-11" db="EMBL/GenBank/DDBJ databases">
        <authorList>
            <person name="Amaro Gonzalez C."/>
        </authorList>
    </citation>
    <scope>NUCLEOTIDE SEQUENCE</scope>
</reference>
<proteinExistence type="predicted"/>